<dbReference type="Gene3D" id="3.30.70.2970">
    <property type="entry name" value="Protein of unknown function (DUF541), domain 2"/>
    <property type="match status" value="1"/>
</dbReference>
<dbReference type="Proteomes" id="UP000192042">
    <property type="component" value="Chromosome I"/>
</dbReference>
<dbReference type="Gene3D" id="3.30.110.170">
    <property type="entry name" value="Protein of unknown function (DUF541), domain 1"/>
    <property type="match status" value="1"/>
</dbReference>
<evidence type="ECO:0000256" key="1">
    <source>
        <dbReference type="SAM" id="SignalP"/>
    </source>
</evidence>
<gene>
    <name evidence="2" type="ORF">NSJP_3346</name>
</gene>
<dbReference type="OrthoDB" id="9785192at2"/>
<keyword evidence="3" id="KW-1185">Reference proteome</keyword>
<organism evidence="2 3">
    <name type="scientific">Nitrospira japonica</name>
    <dbReference type="NCBI Taxonomy" id="1325564"/>
    <lineage>
        <taxon>Bacteria</taxon>
        <taxon>Pseudomonadati</taxon>
        <taxon>Nitrospirota</taxon>
        <taxon>Nitrospiria</taxon>
        <taxon>Nitrospirales</taxon>
        <taxon>Nitrospiraceae</taxon>
        <taxon>Nitrospira</taxon>
    </lineage>
</organism>
<dbReference type="PANTHER" id="PTHR34387:SF1">
    <property type="entry name" value="PERIPLASMIC IMMUNOGENIC PROTEIN"/>
    <property type="match status" value="1"/>
</dbReference>
<sequence>MAMRVLAYLFVLLIIPGAVQAGGGAGPDIPTLTVNGNGVVTVQPDTAFVTVGMETAAKSLSEAQRLNSMTMQKVMDRLQQQLKIEKERIQTSSFNVMPQYRPPSKHPVDAPAAAPEIVGYTVSNRITVEIRDLQKVAAVIEETSAAGANHFQGLQWGLRDEQQARLQALKLAAGKAREKAATLSEALSLKLARLMNVTEGVQFIRPAPYAGRAMMAADSGGGDIPLLSGEMRVEATVTLSYEISKD</sequence>
<name>A0A1W1I9N8_9BACT</name>
<feature type="signal peptide" evidence="1">
    <location>
        <begin position="1"/>
        <end position="21"/>
    </location>
</feature>
<evidence type="ECO:0000313" key="3">
    <source>
        <dbReference type="Proteomes" id="UP000192042"/>
    </source>
</evidence>
<reference evidence="2 3" key="1">
    <citation type="submission" date="2017-03" db="EMBL/GenBank/DDBJ databases">
        <authorList>
            <person name="Afonso C.L."/>
            <person name="Miller P.J."/>
            <person name="Scott M.A."/>
            <person name="Spackman E."/>
            <person name="Goraichik I."/>
            <person name="Dimitrov K.M."/>
            <person name="Suarez D.L."/>
            <person name="Swayne D.E."/>
        </authorList>
    </citation>
    <scope>NUCLEOTIDE SEQUENCE [LARGE SCALE GENOMIC DNA]</scope>
    <source>
        <strain evidence="2">Genome sequencing of Nitrospira japonica strain NJ11</strain>
    </source>
</reference>
<feature type="chain" id="PRO_5012529061" description="26 kDa periplasmic immunogenic protein" evidence="1">
    <location>
        <begin position="22"/>
        <end position="246"/>
    </location>
</feature>
<dbReference type="EMBL" id="LT828648">
    <property type="protein sequence ID" value="SLM49513.1"/>
    <property type="molecule type" value="Genomic_DNA"/>
</dbReference>
<protein>
    <recommendedName>
        <fullName evidence="4">26 kDa periplasmic immunogenic protein</fullName>
    </recommendedName>
</protein>
<evidence type="ECO:0000313" key="2">
    <source>
        <dbReference type="EMBL" id="SLM49513.1"/>
    </source>
</evidence>
<keyword evidence="1" id="KW-0732">Signal</keyword>
<dbReference type="GO" id="GO:0006974">
    <property type="term" value="P:DNA damage response"/>
    <property type="evidence" value="ECO:0007669"/>
    <property type="project" value="TreeGrafter"/>
</dbReference>
<evidence type="ECO:0008006" key="4">
    <source>
        <dbReference type="Google" id="ProtNLM"/>
    </source>
</evidence>
<dbReference type="InterPro" id="IPR052022">
    <property type="entry name" value="26kDa_periplasmic_antigen"/>
</dbReference>
<dbReference type="KEGG" id="nja:NSJP_3346"/>
<dbReference type="InterPro" id="IPR007497">
    <property type="entry name" value="SIMPL/DUF541"/>
</dbReference>
<dbReference type="STRING" id="1325564.NSJP_3346"/>
<dbReference type="Pfam" id="PF04402">
    <property type="entry name" value="SIMPL"/>
    <property type="match status" value="1"/>
</dbReference>
<accession>A0A1W1I9N8</accession>
<proteinExistence type="predicted"/>
<dbReference type="AlphaFoldDB" id="A0A1W1I9N8"/>
<dbReference type="PANTHER" id="PTHR34387">
    <property type="entry name" value="SLR1258 PROTEIN"/>
    <property type="match status" value="1"/>
</dbReference>